<dbReference type="AlphaFoldDB" id="A0A3P8D9N2"/>
<accession>A0A3P8D9N2</accession>
<gene>
    <name evidence="1" type="ORF">SMTD_LOCUS3193</name>
</gene>
<dbReference type="Proteomes" id="UP000269396">
    <property type="component" value="Unassembled WGS sequence"/>
</dbReference>
<dbReference type="SUPFAM" id="SSF53649">
    <property type="entry name" value="Alkaline phosphatase-like"/>
    <property type="match status" value="1"/>
</dbReference>
<proteinExistence type="predicted"/>
<sequence>MDTVDRGVENYFLYALNGTAWDWDNGVVDSQTPQTDWDILIGHMLGIDHCGHTYGPAHPEMARKLNELNSFIKSVEIFYCHHIFSWVNNCRLILCNSFIMCRFAYFRAKALLVEWISISIRLYAVR</sequence>
<name>A0A3P8D9N2_9TREM</name>
<dbReference type="GO" id="GO:0006506">
    <property type="term" value="P:GPI anchor biosynthetic process"/>
    <property type="evidence" value="ECO:0007669"/>
    <property type="project" value="InterPro"/>
</dbReference>
<evidence type="ECO:0008006" key="3">
    <source>
        <dbReference type="Google" id="ProtNLM"/>
    </source>
</evidence>
<organism evidence="1 2">
    <name type="scientific">Schistosoma mattheei</name>
    <dbReference type="NCBI Taxonomy" id="31246"/>
    <lineage>
        <taxon>Eukaryota</taxon>
        <taxon>Metazoa</taxon>
        <taxon>Spiralia</taxon>
        <taxon>Lophotrochozoa</taxon>
        <taxon>Platyhelminthes</taxon>
        <taxon>Trematoda</taxon>
        <taxon>Digenea</taxon>
        <taxon>Strigeidida</taxon>
        <taxon>Schistosomatoidea</taxon>
        <taxon>Schistosomatidae</taxon>
        <taxon>Schistosoma</taxon>
    </lineage>
</organism>
<dbReference type="EMBL" id="UZAL01005379">
    <property type="protein sequence ID" value="VDO92952.1"/>
    <property type="molecule type" value="Genomic_DNA"/>
</dbReference>
<keyword evidence="2" id="KW-1185">Reference proteome</keyword>
<dbReference type="InterPro" id="IPR039524">
    <property type="entry name" value="PIGO/GPI13"/>
</dbReference>
<protein>
    <recommendedName>
        <fullName evidence="3">GPI ethanolamine phosphate transferase 3</fullName>
    </recommendedName>
</protein>
<dbReference type="Gene3D" id="3.40.720.10">
    <property type="entry name" value="Alkaline Phosphatase, subunit A"/>
    <property type="match status" value="1"/>
</dbReference>
<evidence type="ECO:0000313" key="2">
    <source>
        <dbReference type="Proteomes" id="UP000269396"/>
    </source>
</evidence>
<dbReference type="PANTHER" id="PTHR23071:SF1">
    <property type="entry name" value="GPI ETHANOLAMINE PHOSPHATE TRANSFERASE 3"/>
    <property type="match status" value="1"/>
</dbReference>
<dbReference type="GO" id="GO:0051377">
    <property type="term" value="F:mannose-ethanolamine phosphotransferase activity"/>
    <property type="evidence" value="ECO:0007669"/>
    <property type="project" value="TreeGrafter"/>
</dbReference>
<evidence type="ECO:0000313" key="1">
    <source>
        <dbReference type="EMBL" id="VDO92952.1"/>
    </source>
</evidence>
<dbReference type="PANTHER" id="PTHR23071">
    <property type="entry name" value="PHOSPHATIDYLINOSITOL GLYCAN"/>
    <property type="match status" value="1"/>
</dbReference>
<dbReference type="GO" id="GO:0005789">
    <property type="term" value="C:endoplasmic reticulum membrane"/>
    <property type="evidence" value="ECO:0007669"/>
    <property type="project" value="TreeGrafter"/>
</dbReference>
<reference evidence="1 2" key="1">
    <citation type="submission" date="2018-11" db="EMBL/GenBank/DDBJ databases">
        <authorList>
            <consortium name="Pathogen Informatics"/>
        </authorList>
    </citation>
    <scope>NUCLEOTIDE SEQUENCE [LARGE SCALE GENOMIC DNA]</scope>
    <source>
        <strain>Denwood</strain>
        <strain evidence="2">Zambia</strain>
    </source>
</reference>
<dbReference type="InterPro" id="IPR017850">
    <property type="entry name" value="Alkaline_phosphatase_core_sf"/>
</dbReference>